<protein>
    <submittedName>
        <fullName evidence="1">Uncharacterized protein</fullName>
    </submittedName>
</protein>
<evidence type="ECO:0000313" key="2">
    <source>
        <dbReference type="Proteomes" id="UP000315628"/>
    </source>
</evidence>
<accession>A0A560WHD2</accession>
<gene>
    <name evidence="1" type="ORF">FB557_0651</name>
</gene>
<organism evidence="1 2">
    <name type="scientific">Marihabitans asiaticum</name>
    <dbReference type="NCBI Taxonomy" id="415218"/>
    <lineage>
        <taxon>Bacteria</taxon>
        <taxon>Bacillati</taxon>
        <taxon>Actinomycetota</taxon>
        <taxon>Actinomycetes</taxon>
        <taxon>Micrococcales</taxon>
        <taxon>Intrasporangiaceae</taxon>
        <taxon>Marihabitans</taxon>
    </lineage>
</organism>
<dbReference type="Proteomes" id="UP000315628">
    <property type="component" value="Unassembled WGS sequence"/>
</dbReference>
<proteinExistence type="predicted"/>
<name>A0A560WHD2_9MICO</name>
<evidence type="ECO:0000313" key="1">
    <source>
        <dbReference type="EMBL" id="TWD17093.1"/>
    </source>
</evidence>
<comment type="caution">
    <text evidence="1">The sequence shown here is derived from an EMBL/GenBank/DDBJ whole genome shotgun (WGS) entry which is preliminary data.</text>
</comment>
<keyword evidence="2" id="KW-1185">Reference proteome</keyword>
<reference evidence="1 2" key="1">
    <citation type="submission" date="2019-06" db="EMBL/GenBank/DDBJ databases">
        <title>Sequencing the genomes of 1000 actinobacteria strains.</title>
        <authorList>
            <person name="Klenk H.-P."/>
        </authorList>
    </citation>
    <scope>NUCLEOTIDE SEQUENCE [LARGE SCALE GENOMIC DNA]</scope>
    <source>
        <strain evidence="1 2">DSM 18935</strain>
    </source>
</reference>
<dbReference type="EMBL" id="VIUW01000001">
    <property type="protein sequence ID" value="TWD17093.1"/>
    <property type="molecule type" value="Genomic_DNA"/>
</dbReference>
<dbReference type="AlphaFoldDB" id="A0A560WHD2"/>
<sequence length="109" mass="11727">MVPIKSRGTYTKVNIEVTNQGAVDMTDVSLVLDRGTDAEKVLMSANQVHTGRVFGVTESVEELGLQELPTEPQQAANKVVKAELAPRVSLVFSVGGERFVRVGSDVQSI</sequence>